<dbReference type="PANTHER" id="PTHR46657">
    <property type="entry name" value="CENTROSOMAL PROTEIN OF 128 KDA"/>
    <property type="match status" value="1"/>
</dbReference>
<feature type="compositionally biased region" description="Basic residues" evidence="1">
    <location>
        <begin position="14"/>
        <end position="29"/>
    </location>
</feature>
<reference evidence="2 3" key="1">
    <citation type="submission" date="2021-06" db="EMBL/GenBank/DDBJ databases">
        <authorList>
            <person name="Palmer J.M."/>
        </authorList>
    </citation>
    <scope>NUCLEOTIDE SEQUENCE [LARGE SCALE GENOMIC DNA]</scope>
    <source>
        <strain evidence="2 3">XC_2019</strain>
        <tissue evidence="2">Muscle</tissue>
    </source>
</reference>
<evidence type="ECO:0000313" key="3">
    <source>
        <dbReference type="Proteomes" id="UP001434883"/>
    </source>
</evidence>
<protein>
    <submittedName>
        <fullName evidence="2">Uncharacterized protein</fullName>
    </submittedName>
</protein>
<sequence length="200" mass="22505">MDTSSESDSYERRMRGHRPRGRESRRRSGRDRATDSGGGDDGRAADISGKISTLANTLQDTSRNLTKVDRMLGQYREHADDQAEAMTLSGEDDVSGCVYKCVSEKKGLESLEDSINQLQTPRLSRANEVRSSSASTLHTSDLEACSASGRQNVHTVHQTLRDLRCDQQRLSDDLDREILRRNRYLVVLTPLYSTQQFVHD</sequence>
<gene>
    <name evidence="2" type="ORF">XENOCAPTIV_014782</name>
</gene>
<name>A0ABV0RCH9_9TELE</name>
<feature type="compositionally biased region" description="Basic and acidic residues" evidence="1">
    <location>
        <begin position="30"/>
        <end position="44"/>
    </location>
</feature>
<keyword evidence="3" id="KW-1185">Reference proteome</keyword>
<feature type="region of interest" description="Disordered" evidence="1">
    <location>
        <begin position="1"/>
        <end position="48"/>
    </location>
</feature>
<dbReference type="PANTHER" id="PTHR46657:SF1">
    <property type="entry name" value="CENTROSOMAL PROTEIN OF 128 KDA"/>
    <property type="match status" value="1"/>
</dbReference>
<accession>A0ABV0RCH9</accession>
<comment type="caution">
    <text evidence="2">The sequence shown here is derived from an EMBL/GenBank/DDBJ whole genome shotgun (WGS) entry which is preliminary data.</text>
</comment>
<dbReference type="EMBL" id="JAHRIN010042315">
    <property type="protein sequence ID" value="MEQ2205810.1"/>
    <property type="molecule type" value="Genomic_DNA"/>
</dbReference>
<proteinExistence type="predicted"/>
<dbReference type="InterPro" id="IPR026652">
    <property type="entry name" value="CEP128"/>
</dbReference>
<evidence type="ECO:0000256" key="1">
    <source>
        <dbReference type="SAM" id="MobiDB-lite"/>
    </source>
</evidence>
<dbReference type="Proteomes" id="UP001434883">
    <property type="component" value="Unassembled WGS sequence"/>
</dbReference>
<evidence type="ECO:0000313" key="2">
    <source>
        <dbReference type="EMBL" id="MEQ2205810.1"/>
    </source>
</evidence>
<organism evidence="2 3">
    <name type="scientific">Xenoophorus captivus</name>
    <dbReference type="NCBI Taxonomy" id="1517983"/>
    <lineage>
        <taxon>Eukaryota</taxon>
        <taxon>Metazoa</taxon>
        <taxon>Chordata</taxon>
        <taxon>Craniata</taxon>
        <taxon>Vertebrata</taxon>
        <taxon>Euteleostomi</taxon>
        <taxon>Actinopterygii</taxon>
        <taxon>Neopterygii</taxon>
        <taxon>Teleostei</taxon>
        <taxon>Neoteleostei</taxon>
        <taxon>Acanthomorphata</taxon>
        <taxon>Ovalentaria</taxon>
        <taxon>Atherinomorphae</taxon>
        <taxon>Cyprinodontiformes</taxon>
        <taxon>Goodeidae</taxon>
        <taxon>Xenoophorus</taxon>
    </lineage>
</organism>